<dbReference type="InterPro" id="IPR053188">
    <property type="entry name" value="FkbM_Methyltransferase"/>
</dbReference>
<dbReference type="Gene3D" id="3.40.50.150">
    <property type="entry name" value="Vaccinia Virus protein VP39"/>
    <property type="match status" value="1"/>
</dbReference>
<dbReference type="OrthoDB" id="292760at2"/>
<evidence type="ECO:0000259" key="1">
    <source>
        <dbReference type="Pfam" id="PF05050"/>
    </source>
</evidence>
<dbReference type="RefSeq" id="WP_147152236.1">
    <property type="nucleotide sequence ID" value="NZ_BKAJ01000085.1"/>
</dbReference>
<dbReference type="AlphaFoldDB" id="A0A512NFH8"/>
<comment type="caution">
    <text evidence="2">The sequence shown here is derived from an EMBL/GenBank/DDBJ whole genome shotgun (WGS) entry which is preliminary data.</text>
</comment>
<dbReference type="InterPro" id="IPR029063">
    <property type="entry name" value="SAM-dependent_MTases_sf"/>
</dbReference>
<evidence type="ECO:0000313" key="2">
    <source>
        <dbReference type="EMBL" id="GEP57697.1"/>
    </source>
</evidence>
<feature type="domain" description="Methyltransferase FkbM" evidence="1">
    <location>
        <begin position="49"/>
        <end position="221"/>
    </location>
</feature>
<accession>A0A512NFH8</accession>
<protein>
    <recommendedName>
        <fullName evidence="1">Methyltransferase FkbM domain-containing protein</fullName>
    </recommendedName>
</protein>
<dbReference type="NCBIfam" id="TIGR01444">
    <property type="entry name" value="fkbM_fam"/>
    <property type="match status" value="1"/>
</dbReference>
<reference evidence="2 3" key="1">
    <citation type="submission" date="2019-07" db="EMBL/GenBank/DDBJ databases">
        <title>Whole genome shotgun sequence of Reyranella soli NBRC 108950.</title>
        <authorList>
            <person name="Hosoyama A."/>
            <person name="Uohara A."/>
            <person name="Ohji S."/>
            <person name="Ichikawa N."/>
        </authorList>
    </citation>
    <scope>NUCLEOTIDE SEQUENCE [LARGE SCALE GENOMIC DNA]</scope>
    <source>
        <strain evidence="2 3">NBRC 108950</strain>
    </source>
</reference>
<name>A0A512NFH8_9HYPH</name>
<dbReference type="Pfam" id="PF05050">
    <property type="entry name" value="Methyltransf_21"/>
    <property type="match status" value="1"/>
</dbReference>
<dbReference type="Proteomes" id="UP000321058">
    <property type="component" value="Unassembled WGS sequence"/>
</dbReference>
<keyword evidence="3" id="KW-1185">Reference proteome</keyword>
<dbReference type="SUPFAM" id="SSF53335">
    <property type="entry name" value="S-adenosyl-L-methionine-dependent methyltransferases"/>
    <property type="match status" value="1"/>
</dbReference>
<sequence length="251" mass="28583">MLKIVKDSVLKVSRSFGYDIVPLREMKERDFALHLSELLARLDIDCVLDVGANAGQYRDFLRERVQYAGTIVSFEPLSRHVEALRERSRGDRNWHVEGYALGSKEGSLQINVMVSDQFSSFLEPDHDRVGDYARLNVADHTETVAVRTLDDVLPALQERLGFKRPYLKIDTQGFDIEVLRGAAKSLPAMKALQTEASVRRIYKGMPGYTETIHYLDERGFDITGLYPISRDKSLRLVEFDCVMINRAAIQV</sequence>
<dbReference type="InterPro" id="IPR006342">
    <property type="entry name" value="FkbM_mtfrase"/>
</dbReference>
<proteinExistence type="predicted"/>
<dbReference type="PANTHER" id="PTHR36973:SF4">
    <property type="entry name" value="NODULATION PROTEIN"/>
    <property type="match status" value="1"/>
</dbReference>
<dbReference type="GO" id="GO:0008171">
    <property type="term" value="F:O-methyltransferase activity"/>
    <property type="evidence" value="ECO:0007669"/>
    <property type="project" value="TreeGrafter"/>
</dbReference>
<organism evidence="2 3">
    <name type="scientific">Reyranella soli</name>
    <dbReference type="NCBI Taxonomy" id="1230389"/>
    <lineage>
        <taxon>Bacteria</taxon>
        <taxon>Pseudomonadati</taxon>
        <taxon>Pseudomonadota</taxon>
        <taxon>Alphaproteobacteria</taxon>
        <taxon>Hyphomicrobiales</taxon>
        <taxon>Reyranellaceae</taxon>
        <taxon>Reyranella</taxon>
    </lineage>
</organism>
<dbReference type="EMBL" id="BKAJ01000085">
    <property type="protein sequence ID" value="GEP57697.1"/>
    <property type="molecule type" value="Genomic_DNA"/>
</dbReference>
<gene>
    <name evidence="2" type="ORF">RSO01_48630</name>
</gene>
<dbReference type="PANTHER" id="PTHR36973">
    <property type="entry name" value="SLL1456 PROTEIN-RELATED"/>
    <property type="match status" value="1"/>
</dbReference>
<evidence type="ECO:0000313" key="3">
    <source>
        <dbReference type="Proteomes" id="UP000321058"/>
    </source>
</evidence>